<evidence type="ECO:0000313" key="2">
    <source>
        <dbReference type="EMBL" id="TCN26585.1"/>
    </source>
</evidence>
<dbReference type="InterPro" id="IPR039564">
    <property type="entry name" value="Peptidase_C39-like"/>
</dbReference>
<gene>
    <name evidence="2" type="ORF">EV146_103106</name>
</gene>
<evidence type="ECO:0000313" key="3">
    <source>
        <dbReference type="Proteomes" id="UP000295689"/>
    </source>
</evidence>
<dbReference type="RefSeq" id="WP_132002933.1">
    <property type="nucleotide sequence ID" value="NZ_JABUHM010000002.1"/>
</dbReference>
<dbReference type="EMBL" id="SLVV01000003">
    <property type="protein sequence ID" value="TCN26585.1"/>
    <property type="molecule type" value="Genomic_DNA"/>
</dbReference>
<feature type="domain" description="Peptidase C39-like" evidence="1">
    <location>
        <begin position="74"/>
        <end position="234"/>
    </location>
</feature>
<comment type="caution">
    <text evidence="2">The sequence shown here is derived from an EMBL/GenBank/DDBJ whole genome shotgun (WGS) entry which is preliminary data.</text>
</comment>
<reference evidence="2 3" key="1">
    <citation type="journal article" date="2015" name="Stand. Genomic Sci.">
        <title>Genomic Encyclopedia of Bacterial and Archaeal Type Strains, Phase III: the genomes of soil and plant-associated and newly described type strains.</title>
        <authorList>
            <person name="Whitman W.B."/>
            <person name="Woyke T."/>
            <person name="Klenk H.P."/>
            <person name="Zhou Y."/>
            <person name="Lilburn T.G."/>
            <person name="Beck B.J."/>
            <person name="De Vos P."/>
            <person name="Vandamme P."/>
            <person name="Eisen J.A."/>
            <person name="Garrity G."/>
            <person name="Hugenholtz P."/>
            <person name="Kyrpides N.C."/>
        </authorList>
    </citation>
    <scope>NUCLEOTIDE SEQUENCE [LARGE SCALE GENOMIC DNA]</scope>
    <source>
        <strain evidence="2 3">CV53</strain>
    </source>
</reference>
<dbReference type="AlphaFoldDB" id="A0A4R2BJ11"/>
<dbReference type="PANTHER" id="PTHR37806:SF1">
    <property type="entry name" value="PEPTIDASE C39-LIKE DOMAIN-CONTAINING PROTEIN"/>
    <property type="match status" value="1"/>
</dbReference>
<dbReference type="Gene3D" id="3.90.70.10">
    <property type="entry name" value="Cysteine proteinases"/>
    <property type="match status" value="1"/>
</dbReference>
<proteinExistence type="predicted"/>
<accession>A0A4R2BJ11</accession>
<name>A0A4R2BJ11_9BACI</name>
<dbReference type="PANTHER" id="PTHR37806">
    <property type="entry name" value="LMO0724 PROTEIN"/>
    <property type="match status" value="1"/>
</dbReference>
<evidence type="ECO:0000259" key="1">
    <source>
        <dbReference type="Pfam" id="PF13529"/>
    </source>
</evidence>
<dbReference type="InterPro" id="IPR039563">
    <property type="entry name" value="Peptidase_C39_single_dom"/>
</dbReference>
<keyword evidence="3" id="KW-1185">Reference proteome</keyword>
<organism evidence="2 3">
    <name type="scientific">Mesobacillus foraminis</name>
    <dbReference type="NCBI Taxonomy" id="279826"/>
    <lineage>
        <taxon>Bacteria</taxon>
        <taxon>Bacillati</taxon>
        <taxon>Bacillota</taxon>
        <taxon>Bacilli</taxon>
        <taxon>Bacillales</taxon>
        <taxon>Bacillaceae</taxon>
        <taxon>Mesobacillus</taxon>
    </lineage>
</organism>
<dbReference type="Proteomes" id="UP000295689">
    <property type="component" value="Unassembled WGS sequence"/>
</dbReference>
<protein>
    <submittedName>
        <fullName evidence="2">Uncharacterized protein YvpB</fullName>
    </submittedName>
</protein>
<dbReference type="Pfam" id="PF13529">
    <property type="entry name" value="Peptidase_C39_2"/>
    <property type="match status" value="1"/>
</dbReference>
<sequence length="261" mass="28353">MNQLVKLGVTALFISGVPLGSSEAISTEEVVTPEKSVLESTQTSDTDAEFLDFYKTAAVNGYNSASSQPTEVLLDVPILNQMDSPRLYNGCEVTSLAMMLLYKGFEVTKNELADAVARVPLTYSNGDKGNPNSGFVGNMEDGPGLGVYHGPIFELARKYAEDKAADFTGQPFKALLEQVAEGNPVWVITTSTFAPVSSLETWQTHDGAVGITYSMHSVVITGYDSDHIYINNPYGMKNQAVDRENFIKAWEQMGEQAVVIN</sequence>
<dbReference type="CDD" id="cd02549">
    <property type="entry name" value="Peptidase_C39A"/>
    <property type="match status" value="1"/>
</dbReference>